<dbReference type="OrthoDB" id="5236983at2759"/>
<organism evidence="2 3">
    <name type="scientific">Teladorsagia circumcincta</name>
    <name type="common">Brown stomach worm</name>
    <name type="synonym">Ostertagia circumcincta</name>
    <dbReference type="NCBI Taxonomy" id="45464"/>
    <lineage>
        <taxon>Eukaryota</taxon>
        <taxon>Metazoa</taxon>
        <taxon>Ecdysozoa</taxon>
        <taxon>Nematoda</taxon>
        <taxon>Chromadorea</taxon>
        <taxon>Rhabditida</taxon>
        <taxon>Rhabditina</taxon>
        <taxon>Rhabditomorpha</taxon>
        <taxon>Strongyloidea</taxon>
        <taxon>Trichostrongylidae</taxon>
        <taxon>Teladorsagia</taxon>
    </lineage>
</organism>
<feature type="compositionally biased region" description="Polar residues" evidence="1">
    <location>
        <begin position="48"/>
        <end position="58"/>
    </location>
</feature>
<evidence type="ECO:0000313" key="3">
    <source>
        <dbReference type="Proteomes" id="UP000230423"/>
    </source>
</evidence>
<sequence length="120" mass="12837">MGTFQKIKEPDGYGQKKRKKLDEVSTKEVPEKKSTTVNSLDRYFSNLGKGQTCGSNNRIEALPSTSNKPSPSTSASTSSKPSASTSASVGKSRGKSKDSKGTVPFSCSCFNISFDSLTRN</sequence>
<feature type="region of interest" description="Disordered" evidence="1">
    <location>
        <begin position="1"/>
        <end position="107"/>
    </location>
</feature>
<dbReference type="AlphaFoldDB" id="A0A2G9V1J9"/>
<feature type="compositionally biased region" description="Basic and acidic residues" evidence="1">
    <location>
        <begin position="20"/>
        <end position="34"/>
    </location>
</feature>
<protein>
    <submittedName>
        <fullName evidence="2">Uncharacterized protein</fullName>
    </submittedName>
</protein>
<reference evidence="2 3" key="1">
    <citation type="submission" date="2015-09" db="EMBL/GenBank/DDBJ databases">
        <title>Draft genome of the parasitic nematode Teladorsagia circumcincta isolate WARC Sus (inbred).</title>
        <authorList>
            <person name="Mitreva M."/>
        </authorList>
    </citation>
    <scope>NUCLEOTIDE SEQUENCE [LARGE SCALE GENOMIC DNA]</scope>
    <source>
        <strain evidence="2 3">S</strain>
    </source>
</reference>
<gene>
    <name evidence="2" type="ORF">TELCIR_01552</name>
</gene>
<feature type="compositionally biased region" description="Low complexity" evidence="1">
    <location>
        <begin position="63"/>
        <end position="91"/>
    </location>
</feature>
<evidence type="ECO:0000313" key="2">
    <source>
        <dbReference type="EMBL" id="PIO76374.1"/>
    </source>
</evidence>
<feature type="compositionally biased region" description="Basic and acidic residues" evidence="1">
    <location>
        <begin position="1"/>
        <end position="11"/>
    </location>
</feature>
<keyword evidence="3" id="KW-1185">Reference proteome</keyword>
<dbReference type="Proteomes" id="UP000230423">
    <property type="component" value="Unassembled WGS sequence"/>
</dbReference>
<name>A0A2G9V1J9_TELCI</name>
<proteinExistence type="predicted"/>
<evidence type="ECO:0000256" key="1">
    <source>
        <dbReference type="SAM" id="MobiDB-lite"/>
    </source>
</evidence>
<dbReference type="EMBL" id="KZ345057">
    <property type="protein sequence ID" value="PIO76374.1"/>
    <property type="molecule type" value="Genomic_DNA"/>
</dbReference>
<accession>A0A2G9V1J9</accession>